<accession>A0AAE6FSR6</accession>
<sequence>MILIESPCIGVCSINKEHQFCEGCFRSEDEISEWITLSDDQKKEINQLATQRQINLISF</sequence>
<reference evidence="1 2" key="1">
    <citation type="journal article" date="2019" name="ISME J.">
        <title>Evolution in action: habitat transition from sediment to the pelagial leads to genome streamlining in Methylophilaceae.</title>
        <authorList>
            <person name="Salcher M."/>
            <person name="Schaefle D."/>
            <person name="Kaspar M."/>
            <person name="Neuenschwander S.M."/>
            <person name="Ghai R."/>
        </authorList>
    </citation>
    <scope>NUCLEOTIDE SEQUENCE [LARGE SCALE GENOMIC DNA]</scope>
    <source>
        <strain evidence="1 2">MMS-RI-1</strain>
    </source>
</reference>
<dbReference type="PANTHER" id="PTHR35175">
    <property type="entry name" value="DUF1289 DOMAIN-CONTAINING PROTEIN"/>
    <property type="match status" value="1"/>
</dbReference>
<dbReference type="KEGG" id="mrk:FIT61_01460"/>
<protein>
    <submittedName>
        <fullName evidence="1">DUF1289 domain-containing protein</fullName>
    </submittedName>
</protein>
<dbReference type="Proteomes" id="UP000312102">
    <property type="component" value="Chromosome"/>
</dbReference>
<dbReference type="Pfam" id="PF06945">
    <property type="entry name" value="DUF1289"/>
    <property type="match status" value="1"/>
</dbReference>
<name>A0AAE6FSR6_9PROT</name>
<evidence type="ECO:0000313" key="1">
    <source>
        <dbReference type="EMBL" id="QDD13151.1"/>
    </source>
</evidence>
<organism evidence="1 2">
    <name type="scientific">Candidatus Methylopumilus rimovensis</name>
    <dbReference type="NCBI Taxonomy" id="2588535"/>
    <lineage>
        <taxon>Bacteria</taxon>
        <taxon>Pseudomonadati</taxon>
        <taxon>Pseudomonadota</taxon>
        <taxon>Betaproteobacteria</taxon>
        <taxon>Nitrosomonadales</taxon>
        <taxon>Methylophilaceae</taxon>
        <taxon>Candidatus Methylopumilus</taxon>
    </lineage>
</organism>
<keyword evidence="2" id="KW-1185">Reference proteome</keyword>
<dbReference type="EMBL" id="CP040986">
    <property type="protein sequence ID" value="QDD13151.1"/>
    <property type="molecule type" value="Genomic_DNA"/>
</dbReference>
<dbReference type="AlphaFoldDB" id="A0AAE6FSR6"/>
<gene>
    <name evidence="1" type="ORF">FIT61_01460</name>
</gene>
<evidence type="ECO:0000313" key="2">
    <source>
        <dbReference type="Proteomes" id="UP000312102"/>
    </source>
</evidence>
<proteinExistence type="predicted"/>
<dbReference type="InterPro" id="IPR010710">
    <property type="entry name" value="DUF1289"/>
</dbReference>
<dbReference type="PANTHER" id="PTHR35175:SF1">
    <property type="entry name" value="OXIDOREDUCTASE"/>
    <property type="match status" value="1"/>
</dbReference>